<reference evidence="2" key="1">
    <citation type="journal article" date="2014" name="Int. J. Syst. Evol. Microbiol.">
        <title>Complete genome sequence of Corynebacterium casei LMG S-19264T (=DSM 44701T), isolated from a smear-ripened cheese.</title>
        <authorList>
            <consortium name="US DOE Joint Genome Institute (JGI-PGF)"/>
            <person name="Walter F."/>
            <person name="Albersmeier A."/>
            <person name="Kalinowski J."/>
            <person name="Ruckert C."/>
        </authorList>
    </citation>
    <scope>NUCLEOTIDE SEQUENCE</scope>
    <source>
        <strain evidence="2">JCM 4654</strain>
    </source>
</reference>
<dbReference type="Proteomes" id="UP000608955">
    <property type="component" value="Unassembled WGS sequence"/>
</dbReference>
<keyword evidence="3" id="KW-1185">Reference proteome</keyword>
<dbReference type="RefSeq" id="WP_229865682.1">
    <property type="nucleotide sequence ID" value="NZ_BMVF01000021.1"/>
</dbReference>
<dbReference type="EMBL" id="BMVF01000021">
    <property type="protein sequence ID" value="GHD95343.1"/>
    <property type="molecule type" value="Genomic_DNA"/>
</dbReference>
<reference evidence="2" key="2">
    <citation type="submission" date="2020-09" db="EMBL/GenBank/DDBJ databases">
        <authorList>
            <person name="Sun Q."/>
            <person name="Ohkuma M."/>
        </authorList>
    </citation>
    <scope>NUCLEOTIDE SEQUENCE</scope>
    <source>
        <strain evidence="2">JCM 4654</strain>
    </source>
</reference>
<feature type="signal peptide" evidence="1">
    <location>
        <begin position="1"/>
        <end position="30"/>
    </location>
</feature>
<comment type="caution">
    <text evidence="2">The sequence shown here is derived from an EMBL/GenBank/DDBJ whole genome shotgun (WGS) entry which is preliminary data.</text>
</comment>
<sequence>MLHNTAAKAALAATAAISALLIPAAGSAFAASPASGATVTPRADSYDATCRSHSRTYVLKKYYRRVPVGPPTFYTLRCGTPTWGWKHIKAGHGWNSTMDRKISAAIGTGDPNGRGGYSTYLNQCPRVEKFRTIIGTPAGSNDLLTAYNVDRPAVAGAARC</sequence>
<protein>
    <recommendedName>
        <fullName evidence="4">Secreted protein</fullName>
    </recommendedName>
</protein>
<keyword evidence="1" id="KW-0732">Signal</keyword>
<evidence type="ECO:0000313" key="3">
    <source>
        <dbReference type="Proteomes" id="UP000608955"/>
    </source>
</evidence>
<proteinExistence type="predicted"/>
<evidence type="ECO:0000313" key="2">
    <source>
        <dbReference type="EMBL" id="GHD95343.1"/>
    </source>
</evidence>
<evidence type="ECO:0008006" key="4">
    <source>
        <dbReference type="Google" id="ProtNLM"/>
    </source>
</evidence>
<name>A0A919CY17_9ACTN</name>
<gene>
    <name evidence="2" type="ORF">GCM10010508_59830</name>
</gene>
<feature type="chain" id="PRO_5036873737" description="Secreted protein" evidence="1">
    <location>
        <begin position="31"/>
        <end position="160"/>
    </location>
</feature>
<organism evidence="2 3">
    <name type="scientific">Streptomyces naganishii JCM 4654</name>
    <dbReference type="NCBI Taxonomy" id="1306179"/>
    <lineage>
        <taxon>Bacteria</taxon>
        <taxon>Bacillati</taxon>
        <taxon>Actinomycetota</taxon>
        <taxon>Actinomycetes</taxon>
        <taxon>Kitasatosporales</taxon>
        <taxon>Streptomycetaceae</taxon>
        <taxon>Streptomyces</taxon>
    </lineage>
</organism>
<dbReference type="AlphaFoldDB" id="A0A919CY17"/>
<evidence type="ECO:0000256" key="1">
    <source>
        <dbReference type="SAM" id="SignalP"/>
    </source>
</evidence>
<accession>A0A919CY17</accession>